<dbReference type="AlphaFoldDB" id="A0A8B9ID62"/>
<evidence type="ECO:0000256" key="2">
    <source>
        <dbReference type="SAM" id="SignalP"/>
    </source>
</evidence>
<keyword evidence="4" id="KW-1185">Reference proteome</keyword>
<organism evidence="3 4">
    <name type="scientific">Anser brachyrhynchus</name>
    <name type="common">Pink-footed goose</name>
    <dbReference type="NCBI Taxonomy" id="132585"/>
    <lineage>
        <taxon>Eukaryota</taxon>
        <taxon>Metazoa</taxon>
        <taxon>Chordata</taxon>
        <taxon>Craniata</taxon>
        <taxon>Vertebrata</taxon>
        <taxon>Euteleostomi</taxon>
        <taxon>Archelosauria</taxon>
        <taxon>Archosauria</taxon>
        <taxon>Dinosauria</taxon>
        <taxon>Saurischia</taxon>
        <taxon>Theropoda</taxon>
        <taxon>Coelurosauria</taxon>
        <taxon>Aves</taxon>
        <taxon>Neognathae</taxon>
        <taxon>Galloanserae</taxon>
        <taxon>Anseriformes</taxon>
        <taxon>Anatidae</taxon>
        <taxon>Anserinae</taxon>
        <taxon>Anser</taxon>
    </lineage>
</organism>
<feature type="chain" id="PRO_5034234558" evidence="2">
    <location>
        <begin position="23"/>
        <end position="168"/>
    </location>
</feature>
<dbReference type="Ensembl" id="ENSABRT00000038414.1">
    <property type="protein sequence ID" value="ENSABRP00000027526.1"/>
    <property type="gene ID" value="ENSABRG00000022907.1"/>
</dbReference>
<feature type="compositionally biased region" description="Gly residues" evidence="1">
    <location>
        <begin position="24"/>
        <end position="37"/>
    </location>
</feature>
<accession>A0A8B9ID62</accession>
<feature type="region of interest" description="Disordered" evidence="1">
    <location>
        <begin position="109"/>
        <end position="168"/>
    </location>
</feature>
<evidence type="ECO:0000256" key="1">
    <source>
        <dbReference type="SAM" id="MobiDB-lite"/>
    </source>
</evidence>
<proteinExistence type="predicted"/>
<dbReference type="Proteomes" id="UP000694426">
    <property type="component" value="Unplaced"/>
</dbReference>
<reference evidence="3" key="1">
    <citation type="submission" date="2025-08" db="UniProtKB">
        <authorList>
            <consortium name="Ensembl"/>
        </authorList>
    </citation>
    <scope>IDENTIFICATION</scope>
</reference>
<protein>
    <submittedName>
        <fullName evidence="3">Uncharacterized protein</fullName>
    </submittedName>
</protein>
<evidence type="ECO:0000313" key="4">
    <source>
        <dbReference type="Proteomes" id="UP000694426"/>
    </source>
</evidence>
<reference evidence="3" key="2">
    <citation type="submission" date="2025-09" db="UniProtKB">
        <authorList>
            <consortium name="Ensembl"/>
        </authorList>
    </citation>
    <scope>IDENTIFICATION</scope>
</reference>
<feature type="signal peptide" evidence="2">
    <location>
        <begin position="1"/>
        <end position="22"/>
    </location>
</feature>
<evidence type="ECO:0000313" key="3">
    <source>
        <dbReference type="Ensembl" id="ENSABRP00000027526.1"/>
    </source>
</evidence>
<keyword evidence="2" id="KW-0732">Signal</keyword>
<feature type="region of interest" description="Disordered" evidence="1">
    <location>
        <begin position="21"/>
        <end position="64"/>
    </location>
</feature>
<sequence length="168" mass="17109">MAAARRLLGLLAPLAWARPAGGAAPAGGGWWGAGPGAAGRAPSGAGTERGGASRCRQAGAVPEEPRCTVERADAALTSALFLQRTGRGGPFPPLRAMKVLSALLGSHKPPLLRATSQGSSEHCAPRRQEPSRLPSRGSTGRGKAMCPRPALPEGPWAPRAEGGQTGRE</sequence>
<name>A0A8B9ID62_9AVES</name>